<protein>
    <submittedName>
        <fullName evidence="1">DNA alkylation repair protein</fullName>
    </submittedName>
</protein>
<dbReference type="PROSITE" id="PS51257">
    <property type="entry name" value="PROKAR_LIPOPROTEIN"/>
    <property type="match status" value="1"/>
</dbReference>
<dbReference type="Gene3D" id="1.20.1660.10">
    <property type="entry name" value="Hypothetical protein (EF3068)"/>
    <property type="match status" value="1"/>
</dbReference>
<organism evidence="1 2">
    <name type="scientific">Trinickia violacea</name>
    <dbReference type="NCBI Taxonomy" id="2571746"/>
    <lineage>
        <taxon>Bacteria</taxon>
        <taxon>Pseudomonadati</taxon>
        <taxon>Pseudomonadota</taxon>
        <taxon>Betaproteobacteria</taxon>
        <taxon>Burkholderiales</taxon>
        <taxon>Burkholderiaceae</taxon>
        <taxon>Trinickia</taxon>
    </lineage>
</organism>
<dbReference type="CDD" id="cd07064">
    <property type="entry name" value="AlkD_like_1"/>
    <property type="match status" value="1"/>
</dbReference>
<dbReference type="Pfam" id="PF08713">
    <property type="entry name" value="DNA_alkylation"/>
    <property type="match status" value="1"/>
</dbReference>
<dbReference type="InterPro" id="IPR014825">
    <property type="entry name" value="DNA_alkylation"/>
</dbReference>
<keyword evidence="2" id="KW-1185">Reference proteome</keyword>
<dbReference type="SUPFAM" id="SSF48371">
    <property type="entry name" value="ARM repeat"/>
    <property type="match status" value="1"/>
</dbReference>
<proteinExistence type="predicted"/>
<dbReference type="OrthoDB" id="9775346at2"/>
<dbReference type="AlphaFoldDB" id="A0A4P8IVT6"/>
<name>A0A4P8IVT6_9BURK</name>
<gene>
    <name evidence="1" type="ORF">FAZ95_30735</name>
</gene>
<reference evidence="1 2" key="1">
    <citation type="submission" date="2019-05" db="EMBL/GenBank/DDBJ databases">
        <title>Burkholderia sp. DHOD12, isolated from subtropical forest soil.</title>
        <authorList>
            <person name="Gao Z.-H."/>
            <person name="Qiu L.-H."/>
        </authorList>
    </citation>
    <scope>NUCLEOTIDE SEQUENCE [LARGE SCALE GENOMIC DNA]</scope>
    <source>
        <strain evidence="1 2">DHOD12</strain>
    </source>
</reference>
<dbReference type="EMBL" id="CP040078">
    <property type="protein sequence ID" value="QCP53428.1"/>
    <property type="molecule type" value="Genomic_DNA"/>
</dbReference>
<accession>A0A4P8IVT6</accession>
<dbReference type="Proteomes" id="UP000298656">
    <property type="component" value="Chromosome 2"/>
</dbReference>
<dbReference type="PANTHER" id="PTHR34070:SF1">
    <property type="entry name" value="DNA ALKYLATION REPAIR PROTEIN"/>
    <property type="match status" value="1"/>
</dbReference>
<sequence>MTRSCRRAFSAPRHRRRICLSADPPLTAVSSQSCLPAIFGRFRNVTAASFNQRVGAALAPLANAEKAVAMRAYMRDQFDYLGVPTPQRRAAVLPILRELKGVDAARLIELAEGLWTLPQREYQYVAVDLLARHWKALTLEQLPALLSLAQRKSWWDSVDGLAGVVGDVVRADRKHDPACQIHMDRALGHENLWVRRIAMLHQLGWRDETDVPRLFRHARELAPETDFFIRKAIGWALRDYAWHDPQAIRQFLDEMRDVLSPLSVREAGKNLSRLG</sequence>
<dbReference type="InterPro" id="IPR016024">
    <property type="entry name" value="ARM-type_fold"/>
</dbReference>
<evidence type="ECO:0000313" key="2">
    <source>
        <dbReference type="Proteomes" id="UP000298656"/>
    </source>
</evidence>
<evidence type="ECO:0000313" key="1">
    <source>
        <dbReference type="EMBL" id="QCP53428.1"/>
    </source>
</evidence>
<dbReference type="Gene3D" id="1.25.40.290">
    <property type="entry name" value="ARM repeat domains"/>
    <property type="match status" value="1"/>
</dbReference>
<dbReference type="KEGG" id="tvl:FAZ95_30735"/>
<dbReference type="PANTHER" id="PTHR34070">
    <property type="entry name" value="ARMADILLO-TYPE FOLD"/>
    <property type="match status" value="1"/>
</dbReference>